<protein>
    <submittedName>
        <fullName evidence="7">AAA family ATPase</fullName>
    </submittedName>
</protein>
<dbReference type="InterPro" id="IPR051677">
    <property type="entry name" value="AfsR-DnrI-RedD_regulator"/>
</dbReference>
<dbReference type="PANTHER" id="PTHR35807">
    <property type="entry name" value="TRANSCRIPTIONAL REGULATOR REDD-RELATED"/>
    <property type="match status" value="1"/>
</dbReference>
<dbReference type="InterPro" id="IPR011990">
    <property type="entry name" value="TPR-like_helical_dom_sf"/>
</dbReference>
<organism evidence="7 8">
    <name type="scientific">Rhodococcus opacus</name>
    <name type="common">Nocardia opaca</name>
    <dbReference type="NCBI Taxonomy" id="37919"/>
    <lineage>
        <taxon>Bacteria</taxon>
        <taxon>Bacillati</taxon>
        <taxon>Actinomycetota</taxon>
        <taxon>Actinomycetes</taxon>
        <taxon>Mycobacteriales</taxon>
        <taxon>Nocardiaceae</taxon>
        <taxon>Rhodococcus</taxon>
    </lineage>
</organism>
<dbReference type="Gene3D" id="3.40.50.300">
    <property type="entry name" value="P-loop containing nucleotide triphosphate hydrolases"/>
    <property type="match status" value="1"/>
</dbReference>
<gene>
    <name evidence="7" type="ORF">C5613_10475</name>
</gene>
<feature type="domain" description="OmpR/PhoB-type" evidence="6">
    <location>
        <begin position="1"/>
        <end position="98"/>
    </location>
</feature>
<dbReference type="SMART" id="SM01043">
    <property type="entry name" value="BTAD"/>
    <property type="match status" value="1"/>
</dbReference>
<dbReference type="InterPro" id="IPR005158">
    <property type="entry name" value="BTAD"/>
</dbReference>
<keyword evidence="2" id="KW-0805">Transcription regulation</keyword>
<dbReference type="EMBL" id="PUIO01000010">
    <property type="protein sequence ID" value="PQP24951.1"/>
    <property type="molecule type" value="Genomic_DNA"/>
</dbReference>
<dbReference type="Pfam" id="PF13191">
    <property type="entry name" value="AAA_16"/>
    <property type="match status" value="1"/>
</dbReference>
<dbReference type="InterPro" id="IPR027417">
    <property type="entry name" value="P-loop_NTPase"/>
</dbReference>
<dbReference type="PANTHER" id="PTHR35807:SF1">
    <property type="entry name" value="TRANSCRIPTIONAL REGULATOR REDD"/>
    <property type="match status" value="1"/>
</dbReference>
<evidence type="ECO:0000259" key="6">
    <source>
        <dbReference type="PROSITE" id="PS51755"/>
    </source>
</evidence>
<feature type="DNA-binding region" description="OmpR/PhoB-type" evidence="5">
    <location>
        <begin position="1"/>
        <end position="98"/>
    </location>
</feature>
<reference evidence="8" key="1">
    <citation type="submission" date="2018-02" db="EMBL/GenBank/DDBJ databases">
        <title>Draft genome sequencing of Rhodococcus opacus KU647198.</title>
        <authorList>
            <person name="Zheng B.-X."/>
        </authorList>
    </citation>
    <scope>NUCLEOTIDE SEQUENCE [LARGE SCALE GENOMIC DNA]</scope>
    <source>
        <strain evidence="8">04-OD7</strain>
    </source>
</reference>
<evidence type="ECO:0000313" key="8">
    <source>
        <dbReference type="Proteomes" id="UP000239290"/>
    </source>
</evidence>
<name>A0A2S8JD83_RHOOP</name>
<evidence type="ECO:0000256" key="2">
    <source>
        <dbReference type="ARBA" id="ARBA00023015"/>
    </source>
</evidence>
<comment type="similarity">
    <text evidence="1">Belongs to the AfsR/DnrI/RedD regulatory family.</text>
</comment>
<dbReference type="GO" id="GO:0003677">
    <property type="term" value="F:DNA binding"/>
    <property type="evidence" value="ECO:0007669"/>
    <property type="project" value="UniProtKB-UniRule"/>
</dbReference>
<keyword evidence="4" id="KW-0804">Transcription</keyword>
<dbReference type="SUPFAM" id="SSF46894">
    <property type="entry name" value="C-terminal effector domain of the bipartite response regulators"/>
    <property type="match status" value="1"/>
</dbReference>
<proteinExistence type="inferred from homology"/>
<dbReference type="CDD" id="cd15831">
    <property type="entry name" value="BTAD"/>
    <property type="match status" value="1"/>
</dbReference>
<evidence type="ECO:0000313" key="7">
    <source>
        <dbReference type="EMBL" id="PQP24951.1"/>
    </source>
</evidence>
<comment type="caution">
    <text evidence="7">The sequence shown here is derived from an EMBL/GenBank/DDBJ whole genome shotgun (WGS) entry which is preliminary data.</text>
</comment>
<dbReference type="SMART" id="SM00862">
    <property type="entry name" value="Trans_reg_C"/>
    <property type="match status" value="1"/>
</dbReference>
<dbReference type="InterPro" id="IPR041664">
    <property type="entry name" value="AAA_16"/>
</dbReference>
<dbReference type="InterPro" id="IPR016032">
    <property type="entry name" value="Sig_transdc_resp-reg_C-effctor"/>
</dbReference>
<dbReference type="Gene3D" id="1.25.40.10">
    <property type="entry name" value="Tetratricopeptide repeat domain"/>
    <property type="match status" value="1"/>
</dbReference>
<dbReference type="SUPFAM" id="SSF52540">
    <property type="entry name" value="P-loop containing nucleoside triphosphate hydrolases"/>
    <property type="match status" value="1"/>
</dbReference>
<evidence type="ECO:0000256" key="5">
    <source>
        <dbReference type="PROSITE-ProRule" id="PRU01091"/>
    </source>
</evidence>
<dbReference type="InterPro" id="IPR036388">
    <property type="entry name" value="WH-like_DNA-bd_sf"/>
</dbReference>
<evidence type="ECO:0000256" key="1">
    <source>
        <dbReference type="ARBA" id="ARBA00005820"/>
    </source>
</evidence>
<dbReference type="SUPFAM" id="SSF48452">
    <property type="entry name" value="TPR-like"/>
    <property type="match status" value="1"/>
</dbReference>
<dbReference type="GO" id="GO:0000160">
    <property type="term" value="P:phosphorelay signal transduction system"/>
    <property type="evidence" value="ECO:0007669"/>
    <property type="project" value="InterPro"/>
</dbReference>
<keyword evidence="3 5" id="KW-0238">DNA-binding</keyword>
<dbReference type="AlphaFoldDB" id="A0A2S8JD83"/>
<dbReference type="Pfam" id="PF00486">
    <property type="entry name" value="Trans_reg_C"/>
    <property type="match status" value="1"/>
</dbReference>
<sequence length="1094" mass="117789">MLRIRVLGTFEAEDESGAVDLGGPRQRAVLALLLVAHGEVVPVDRLIDDLWHGAPPPRAVGALQAYISNLRRALEPHRAPRADSTVLVSRAPGYALVLPPSGVDAWEFETLIRSVADTGRADLEHALSLWRGPAFAEVAGEHWALAEIARLEELRVVARERLVSAAVASGDAAGAVLDAQALTRDHPLREEGWRLLALALHRSGRQADALAALREARGRLANELGLDPGPALTELERQILTGTVPSPPAPAPAAGPVDTTPDTWFLGRSEELATLTDLMTDPGTPVVLLGGDAGSGKSSLLRRFRRTLHDAGWQVAVGRCPEVVGAPPAWAWVEILRALRETVDPGAETDALAPLLSDDRSHAARPDDPSGRFLLHRAVADYIGTVREHGPLAVVLDDVHRADEDTLSILVRLAQQRHPILLLLAFRPDEVDPNLESCFADLASLQPTRIRLGGLGPGDSAELIRQVAGRDPDPGTLRALADRTGGNPFYLQESARLLASEGELVATSEVPEGVRDVLRRRIARLPELTVSVLRLAAVVGRESDIDVLTRAAEVDEDTVFDALESGVIAGLLGEPRAGTVRFTHALVRDTLYSDLTRLRRSRWHARVGTALEELRPHDVAALAHHFTEALSAATARQALDHNVAAAAQAADRYAHDAEIGFLDNALRAADRLPPDAAASVDERVEILTELSRTQLAAGIGLAGSRSRNRALALARDAGRTDLAIRALAFVDTPTPWINRRYGEVDAAVVDQIEALLRDEVLEPAVRCRLLVTLVHEIGAEDHERTGSAVREAEALARDLDDPVLLGLVLCAVHAGTGSPTSTLGHHVIGDELLQIGDRTQLPVFTMLGHHLLAEIASGNGDIPAIEHHMGIQSELADRYEFQQAQATREMSRAMVAHLTGDLATAERHYVRGHELMTRAGLDADSVFALALFTLRLTEGRAGELEAVIETVDSAAMDVIADLHALALLGNGKPDRAREVRRHLRPVRRDFFHSLMMSLRGIVVAGLGERDEAPSVHAELSPYSGQIGGGDTAAFAVGPVDTILGDLEMLLGRPEDARRHYAAALELAERCGCPAWVEAARTRVTTRPSEFQVGH</sequence>
<evidence type="ECO:0000256" key="4">
    <source>
        <dbReference type="ARBA" id="ARBA00023163"/>
    </source>
</evidence>
<dbReference type="InterPro" id="IPR001867">
    <property type="entry name" value="OmpR/PhoB-type_DNA-bd"/>
</dbReference>
<dbReference type="GO" id="GO:0006355">
    <property type="term" value="P:regulation of DNA-templated transcription"/>
    <property type="evidence" value="ECO:0007669"/>
    <property type="project" value="InterPro"/>
</dbReference>
<dbReference type="Gene3D" id="1.10.10.10">
    <property type="entry name" value="Winged helix-like DNA-binding domain superfamily/Winged helix DNA-binding domain"/>
    <property type="match status" value="1"/>
</dbReference>
<dbReference type="PROSITE" id="PS51755">
    <property type="entry name" value="OMPR_PHOB"/>
    <property type="match status" value="1"/>
</dbReference>
<dbReference type="RefSeq" id="WP_105414270.1">
    <property type="nucleotide sequence ID" value="NZ_PUIO01000010.1"/>
</dbReference>
<dbReference type="Pfam" id="PF03704">
    <property type="entry name" value="BTAD"/>
    <property type="match status" value="1"/>
</dbReference>
<dbReference type="Proteomes" id="UP000239290">
    <property type="component" value="Unassembled WGS sequence"/>
</dbReference>
<accession>A0A2S8JD83</accession>
<evidence type="ECO:0000256" key="3">
    <source>
        <dbReference type="ARBA" id="ARBA00023125"/>
    </source>
</evidence>